<evidence type="ECO:0008006" key="4">
    <source>
        <dbReference type="Google" id="ProtNLM"/>
    </source>
</evidence>
<dbReference type="SUPFAM" id="SSF55394">
    <property type="entry name" value="Bactericidal permeability-increasing protein, BPI"/>
    <property type="match status" value="1"/>
</dbReference>
<proteinExistence type="predicted"/>
<dbReference type="InterPro" id="IPR032942">
    <property type="entry name" value="BPI/LBP/Plunc"/>
</dbReference>
<accession>A0A2G5VK68</accession>
<reference evidence="3" key="1">
    <citation type="submission" date="2017-10" db="EMBL/GenBank/DDBJ databases">
        <title>Rapid genome shrinkage in a self-fertile nematode reveals novel sperm competition proteins.</title>
        <authorList>
            <person name="Yin D."/>
            <person name="Schwarz E.M."/>
            <person name="Thomas C.G."/>
            <person name="Felde R.L."/>
            <person name="Korf I.F."/>
            <person name="Cutter A.D."/>
            <person name="Schartner C.M."/>
            <person name="Ralston E.J."/>
            <person name="Meyer B.J."/>
            <person name="Haag E.S."/>
        </authorList>
    </citation>
    <scope>NUCLEOTIDE SEQUENCE [LARGE SCALE GENOMIC DNA]</scope>
    <source>
        <strain evidence="3">JU1422</strain>
    </source>
</reference>
<name>A0A2G5VK68_9PELO</name>
<evidence type="ECO:0000313" key="2">
    <source>
        <dbReference type="EMBL" id="PIC52144.1"/>
    </source>
</evidence>
<comment type="caution">
    <text evidence="2">The sequence shown here is derived from an EMBL/GenBank/DDBJ whole genome shotgun (WGS) entry which is preliminary data.</text>
</comment>
<keyword evidence="3" id="KW-1185">Reference proteome</keyword>
<feature type="signal peptide" evidence="1">
    <location>
        <begin position="1"/>
        <end position="16"/>
    </location>
</feature>
<dbReference type="Proteomes" id="UP000230233">
    <property type="component" value="Chromosome I"/>
</dbReference>
<dbReference type="PANTHER" id="PTHR10504">
    <property type="entry name" value="BACTERICIDAL PERMEABILITY-INCREASING BPI PROTEIN-RELATED"/>
    <property type="match status" value="1"/>
</dbReference>
<dbReference type="EMBL" id="PDUG01000001">
    <property type="protein sequence ID" value="PIC52144.1"/>
    <property type="molecule type" value="Genomic_DNA"/>
</dbReference>
<dbReference type="GO" id="GO:0005615">
    <property type="term" value="C:extracellular space"/>
    <property type="evidence" value="ECO:0007669"/>
    <property type="project" value="TreeGrafter"/>
</dbReference>
<protein>
    <recommendedName>
        <fullName evidence="4">Lipid-binding serum glycoprotein N-terminal domain-containing protein</fullName>
    </recommendedName>
</protein>
<feature type="chain" id="PRO_5013935899" description="Lipid-binding serum glycoprotein N-terminal domain-containing protein" evidence="1">
    <location>
        <begin position="17"/>
        <end position="147"/>
    </location>
</feature>
<dbReference type="PANTHER" id="PTHR10504:SF144">
    <property type="entry name" value="BPI1 DOMAIN-CONTAINING PROTEIN"/>
    <property type="match status" value="1"/>
</dbReference>
<evidence type="ECO:0000313" key="3">
    <source>
        <dbReference type="Proteomes" id="UP000230233"/>
    </source>
</evidence>
<organism evidence="2 3">
    <name type="scientific">Caenorhabditis nigoni</name>
    <dbReference type="NCBI Taxonomy" id="1611254"/>
    <lineage>
        <taxon>Eukaryota</taxon>
        <taxon>Metazoa</taxon>
        <taxon>Ecdysozoa</taxon>
        <taxon>Nematoda</taxon>
        <taxon>Chromadorea</taxon>
        <taxon>Rhabditida</taxon>
        <taxon>Rhabditina</taxon>
        <taxon>Rhabditomorpha</taxon>
        <taxon>Rhabditoidea</taxon>
        <taxon>Rhabditidae</taxon>
        <taxon>Peloderinae</taxon>
        <taxon>Caenorhabditis</taxon>
    </lineage>
</organism>
<keyword evidence="1" id="KW-0732">Signal</keyword>
<evidence type="ECO:0000256" key="1">
    <source>
        <dbReference type="SAM" id="SignalP"/>
    </source>
</evidence>
<dbReference type="OrthoDB" id="5859906at2759"/>
<sequence>MLKILSVCLLIGTVQSGGYAGGSSGGGGSAVQSVQGAGGSFASGPDFNPILLQGQRGYPGIRARLNSRAFQYASTLVAGLLNTEIKKARIPPISQCIPMVSHFFLETKTVRIESAAGRGSGRELVAVGLSVRDFENTFTDPAQPVET</sequence>
<dbReference type="AlphaFoldDB" id="A0A2G5VK68"/>
<dbReference type="GO" id="GO:0008289">
    <property type="term" value="F:lipid binding"/>
    <property type="evidence" value="ECO:0007669"/>
    <property type="project" value="InterPro"/>
</dbReference>
<dbReference type="STRING" id="1611254.A0A2G5VK68"/>
<gene>
    <name evidence="2" type="primary">Cnig_chr_I.g2368</name>
    <name evidence="2" type="ORF">B9Z55_002368</name>
</gene>
<dbReference type="InterPro" id="IPR017943">
    <property type="entry name" value="Bactericidal_perm-incr_a/b_dom"/>
</dbReference>